<sequence length="460" mass="53259">MEPPTLLIVFLILLLSPTEETEMNDAFEENFDKVMDTLAFDIQDFLPKPIERKQQAGQEGSMENLKTAVQLFHFFSKYLYKPEQYRFQRLISFTTCGSQGDIETIVQFKLLRQTPSKLSEMKKELHVYCSWIGYFRHNSPRKTLGSACYESKKVLHKYEVMLSKIDPCGEWIFEEPYTYRLGIPRHMSTAETHFPFYLPPGNPAPEITYMIDNNLELPQYTNFRTGMLGLGGLRYLGENLMRIPVILRKHGNFYKILLVRDYDRNKAEGPLPMFYKNPKPHKVRRPVPKESFEEYFHALVKPERKTICSKEKFRSALESAHTLFKNYFPHPQSTDNSWVTATVYLIFTKEEPCFNHISLSSEANYLHYEWELFNESAIRSLAALLSKVSPKEKLRELQFGAYPFSINSFGLTLLSIALVALAISTSPFGSLVSGSAQLIELFSSFLSYYYVKKLPDATNS</sequence>
<keyword evidence="1" id="KW-0472">Membrane</keyword>
<feature type="transmembrane region" description="Helical" evidence="1">
    <location>
        <begin position="430"/>
        <end position="451"/>
    </location>
</feature>
<protein>
    <submittedName>
        <fullName evidence="3">Uncharacterized protein</fullName>
    </submittedName>
</protein>
<keyword evidence="4" id="KW-1185">Reference proteome</keyword>
<evidence type="ECO:0000256" key="1">
    <source>
        <dbReference type="SAM" id="Phobius"/>
    </source>
</evidence>
<proteinExistence type="predicted"/>
<reference evidence="3" key="2">
    <citation type="submission" date="2014-03" db="EMBL/GenBank/DDBJ databases">
        <title>The whipworm genome and dual-species transcriptomics of an intimate host-pathogen interaction.</title>
        <authorList>
            <person name="Foth B.J."/>
            <person name="Tsai I.J."/>
            <person name="Reid A.J."/>
            <person name="Bancroft A.J."/>
            <person name="Nichol S."/>
            <person name="Tracey A."/>
            <person name="Holroyd N."/>
            <person name="Cotton J.A."/>
            <person name="Stanley E.J."/>
            <person name="Zarowiecki M."/>
            <person name="Liu J.Z."/>
            <person name="Huckvale T."/>
            <person name="Cooper P.J."/>
            <person name="Grencis R.K."/>
            <person name="Berriman M."/>
        </authorList>
    </citation>
    <scope>NUCLEOTIDE SEQUENCE [LARGE SCALE GENOMIC DNA]</scope>
</reference>
<accession>A0A077ZGT5</accession>
<name>A0A077ZGT5_TRITR</name>
<keyword evidence="1" id="KW-1133">Transmembrane helix</keyword>
<feature type="transmembrane region" description="Helical" evidence="1">
    <location>
        <begin position="399"/>
        <end position="423"/>
    </location>
</feature>
<evidence type="ECO:0000313" key="3">
    <source>
        <dbReference type="EMBL" id="CDW59531.1"/>
    </source>
</evidence>
<gene>
    <name evidence="3" type="ORF">TTRE_0000786701</name>
</gene>
<feature type="signal peptide" evidence="2">
    <location>
        <begin position="1"/>
        <end position="20"/>
    </location>
</feature>
<dbReference type="Proteomes" id="UP000030665">
    <property type="component" value="Unassembled WGS sequence"/>
</dbReference>
<organism evidence="3 4">
    <name type="scientific">Trichuris trichiura</name>
    <name type="common">Whipworm</name>
    <name type="synonym">Trichocephalus trichiurus</name>
    <dbReference type="NCBI Taxonomy" id="36087"/>
    <lineage>
        <taxon>Eukaryota</taxon>
        <taxon>Metazoa</taxon>
        <taxon>Ecdysozoa</taxon>
        <taxon>Nematoda</taxon>
        <taxon>Enoplea</taxon>
        <taxon>Dorylaimia</taxon>
        <taxon>Trichinellida</taxon>
        <taxon>Trichuridae</taxon>
        <taxon>Trichuris</taxon>
    </lineage>
</organism>
<evidence type="ECO:0000313" key="4">
    <source>
        <dbReference type="Proteomes" id="UP000030665"/>
    </source>
</evidence>
<feature type="chain" id="PRO_5001728728" evidence="2">
    <location>
        <begin position="21"/>
        <end position="460"/>
    </location>
</feature>
<dbReference type="OrthoDB" id="10473584at2759"/>
<evidence type="ECO:0000256" key="2">
    <source>
        <dbReference type="SAM" id="SignalP"/>
    </source>
</evidence>
<keyword evidence="2" id="KW-0732">Signal</keyword>
<dbReference type="EMBL" id="HG806625">
    <property type="protein sequence ID" value="CDW59531.1"/>
    <property type="molecule type" value="Genomic_DNA"/>
</dbReference>
<dbReference type="AlphaFoldDB" id="A0A077ZGT5"/>
<keyword evidence="1" id="KW-0812">Transmembrane</keyword>
<reference evidence="3" key="1">
    <citation type="submission" date="2014-01" db="EMBL/GenBank/DDBJ databases">
        <authorList>
            <person name="Aslett M."/>
        </authorList>
    </citation>
    <scope>NUCLEOTIDE SEQUENCE</scope>
</reference>